<dbReference type="PANTHER" id="PTHR19446">
    <property type="entry name" value="REVERSE TRANSCRIPTASES"/>
    <property type="match status" value="1"/>
</dbReference>
<name>A0A1V9ZZ11_9STRA</name>
<dbReference type="EMBL" id="JNBS01001038">
    <property type="protein sequence ID" value="OQS03020.1"/>
    <property type="molecule type" value="Genomic_DNA"/>
</dbReference>
<gene>
    <name evidence="1" type="ORF">THRCLA_21263</name>
</gene>
<comment type="caution">
    <text evidence="1">The sequence shown here is derived from an EMBL/GenBank/DDBJ whole genome shotgun (WGS) entry which is preliminary data.</text>
</comment>
<reference evidence="1 2" key="1">
    <citation type="journal article" date="2014" name="Genome Biol. Evol.">
        <title>The secreted proteins of Achlya hypogyna and Thraustotheca clavata identify the ancestral oomycete secretome and reveal gene acquisitions by horizontal gene transfer.</title>
        <authorList>
            <person name="Misner I."/>
            <person name="Blouin N."/>
            <person name="Leonard G."/>
            <person name="Richards T.A."/>
            <person name="Lane C.E."/>
        </authorList>
    </citation>
    <scope>NUCLEOTIDE SEQUENCE [LARGE SCALE GENOMIC DNA]</scope>
    <source>
        <strain evidence="1 2">ATCC 34112</strain>
    </source>
</reference>
<organism evidence="1 2">
    <name type="scientific">Thraustotheca clavata</name>
    <dbReference type="NCBI Taxonomy" id="74557"/>
    <lineage>
        <taxon>Eukaryota</taxon>
        <taxon>Sar</taxon>
        <taxon>Stramenopiles</taxon>
        <taxon>Oomycota</taxon>
        <taxon>Saprolegniomycetes</taxon>
        <taxon>Saprolegniales</taxon>
        <taxon>Achlyaceae</taxon>
        <taxon>Thraustotheca</taxon>
    </lineage>
</organism>
<evidence type="ECO:0000313" key="1">
    <source>
        <dbReference type="EMBL" id="OQS03020.1"/>
    </source>
</evidence>
<protein>
    <recommendedName>
        <fullName evidence="3">Reverse transcriptase domain-containing protein</fullName>
    </recommendedName>
</protein>
<dbReference type="OrthoDB" id="78439at2759"/>
<dbReference type="InterPro" id="IPR036691">
    <property type="entry name" value="Endo/exonu/phosph_ase_sf"/>
</dbReference>
<evidence type="ECO:0000313" key="2">
    <source>
        <dbReference type="Proteomes" id="UP000243217"/>
    </source>
</evidence>
<dbReference type="Proteomes" id="UP000243217">
    <property type="component" value="Unassembled WGS sequence"/>
</dbReference>
<dbReference type="STRING" id="74557.A0A1V9ZZ11"/>
<proteinExistence type="predicted"/>
<dbReference type="AlphaFoldDB" id="A0A1V9ZZ11"/>
<dbReference type="Gene3D" id="3.60.10.10">
    <property type="entry name" value="Endonuclease/exonuclease/phosphatase"/>
    <property type="match status" value="1"/>
</dbReference>
<dbReference type="SUPFAM" id="SSF56219">
    <property type="entry name" value="DNase I-like"/>
    <property type="match status" value="1"/>
</dbReference>
<feature type="non-terminal residue" evidence="1">
    <location>
        <position position="543"/>
    </location>
</feature>
<sequence length="543" mass="62650">MCMPHLPRDFPHNAIHFVFGDFNLPMDRALDAEIFHTNHISGRVECVEWLSHLAVLDSWRLHHPAERVFTGPTNTNRLDYIFANADLVRSCYQDSGYKRLPNSHAGDHAIHWLTLADHGVPRAKGRWQLPRELLSIPQVKEAILEEAQQLLYQLETAHNPGVLWHGWQKRTRRFLQHAKYLQMQRSAVSTAQATEEQSQIEQPLLEFEEQFQEIIDVQAQYRKDRVFDFHATSNENSTKHFFRPPKKVLHHVPIAQVKLPDGTGFVKGRRIHDHAIFLQDLQHYCSRENIEGYAAFLDFSKAYDMVQLDYMLDVLGTMGIGPKFRAWPPPLCTSLFFANDSTLLAKSLGDLSAQLQLVQHYYQASGACLNINKSQVLTLNNSQNVPHHEELPMVATGTPVRYLGILLGHNLRQVDTLSDKFYSAFLTWSCRARTVRGRKLLVQTVILPILWHFTAAVVVAPKRLQRWQTLVNAFIQRRHTDPTTRSISLIQAAHQYDKKLGWRMPHIASIICKQRIACLQLLVQEKTATDHQWNYLARVAFRQ</sequence>
<accession>A0A1V9ZZ11</accession>
<keyword evidence="2" id="KW-1185">Reference proteome</keyword>
<evidence type="ECO:0008006" key="3">
    <source>
        <dbReference type="Google" id="ProtNLM"/>
    </source>
</evidence>